<name>A0ABR9X5M1_9RHOB</name>
<proteinExistence type="predicted"/>
<keyword evidence="2" id="KW-1185">Reference proteome</keyword>
<dbReference type="EMBL" id="JADFFK010000014">
    <property type="protein sequence ID" value="MBE9638806.1"/>
    <property type="molecule type" value="Genomic_DNA"/>
</dbReference>
<comment type="caution">
    <text evidence="1">The sequence shown here is derived from an EMBL/GenBank/DDBJ whole genome shotgun (WGS) entry which is preliminary data.</text>
</comment>
<dbReference type="Proteomes" id="UP000607796">
    <property type="component" value="Unassembled WGS sequence"/>
</dbReference>
<evidence type="ECO:0000313" key="1">
    <source>
        <dbReference type="EMBL" id="MBE9638806.1"/>
    </source>
</evidence>
<sequence length="338" mass="36744">MKGDLYGDQYVLLRDLDPSDGGGNGEAVLDTFNTEAQPVLVGVDPANPDDPFPIYFEEDAEGDYELPALMLPFVQEVELDRANVARAPASVMAHALEEALGKVETADEITTDTAGRIMYSTDGGATFATIDSPLENLALYQHLMTTSGGSAGAWPDVTDTWEQPFLDLLGGNMTDPDWDPSALLGAAWSKEGKITLDALLYENTTLGVNVADSATGEVDYFDFSDPAGELYDYDRQATYENVWLRWIVIEGDDPKFAYGNVYDAVFDEQPWQDEMLVIVPGATPEEDTFDAVPALLSGVNDFAQAADDTRAVIEFIHARSAEEIDFADIPVEDAALVL</sequence>
<accession>A0ABR9X5M1</accession>
<evidence type="ECO:0000313" key="2">
    <source>
        <dbReference type="Proteomes" id="UP000607796"/>
    </source>
</evidence>
<protein>
    <submittedName>
        <fullName evidence="1">Uncharacterized protein</fullName>
    </submittedName>
</protein>
<organism evidence="1 2">
    <name type="scientific">Salipiger mangrovisoli</name>
    <dbReference type="NCBI Taxonomy" id="2865933"/>
    <lineage>
        <taxon>Bacteria</taxon>
        <taxon>Pseudomonadati</taxon>
        <taxon>Pseudomonadota</taxon>
        <taxon>Alphaproteobacteria</taxon>
        <taxon>Rhodobacterales</taxon>
        <taxon>Roseobacteraceae</taxon>
        <taxon>Salipiger</taxon>
    </lineage>
</organism>
<gene>
    <name evidence="1" type="ORF">IQ782_18275</name>
</gene>
<reference evidence="1 2" key="1">
    <citation type="journal article" date="2021" name="Int. J. Syst. Evol. Microbiol.">
        <title>Salipiger mangrovisoli sp. nov., isolated from mangrove soil and the proposal for the reclassification of Paraphaeobacter pallidus as Salipiger pallidus comb. nov.</title>
        <authorList>
            <person name="Du J."/>
            <person name="Liu Y."/>
            <person name="Pei T."/>
            <person name="Deng M.R."/>
            <person name="Zhu H."/>
        </authorList>
    </citation>
    <scope>NUCLEOTIDE SEQUENCE [LARGE SCALE GENOMIC DNA]</scope>
    <source>
        <strain evidence="1 2">6D45A</strain>
    </source>
</reference>